<gene>
    <name evidence="6" type="ORF">HNQ39_000958</name>
</gene>
<comment type="catalytic activity">
    <reaction evidence="4">
        <text>N(6)-[(R)-lipoyl]-L-lysyl-[protein] + 2-oxoglutarate + H(+) = N(6)-[(R)-S(8)-succinyldihydrolipoyl]-L-lysyl-[protein] + CO2</text>
        <dbReference type="Rhea" id="RHEA:12188"/>
        <dbReference type="Rhea" id="RHEA-COMP:10474"/>
        <dbReference type="Rhea" id="RHEA-COMP:20092"/>
        <dbReference type="ChEBI" id="CHEBI:15378"/>
        <dbReference type="ChEBI" id="CHEBI:16526"/>
        <dbReference type="ChEBI" id="CHEBI:16810"/>
        <dbReference type="ChEBI" id="CHEBI:83099"/>
        <dbReference type="ChEBI" id="CHEBI:83120"/>
        <dbReference type="EC" id="1.2.4.2"/>
    </reaction>
</comment>
<dbReference type="SMART" id="SM00861">
    <property type="entry name" value="Transket_pyr"/>
    <property type="match status" value="1"/>
</dbReference>
<evidence type="ECO:0000256" key="2">
    <source>
        <dbReference type="ARBA" id="ARBA00023002"/>
    </source>
</evidence>
<dbReference type="GO" id="GO:0004591">
    <property type="term" value="F:oxoglutarate dehydrogenase (succinyl-transferring) activity"/>
    <property type="evidence" value="ECO:0007669"/>
    <property type="project" value="UniProtKB-EC"/>
</dbReference>
<dbReference type="RefSeq" id="WP_184192812.1">
    <property type="nucleotide sequence ID" value="NZ_JACHGW010000001.1"/>
</dbReference>
<protein>
    <submittedName>
        <fullName evidence="6">2-oxoisovalerate dehydrogenase E1 component</fullName>
        <ecNumber evidence="6">1.2.4.4</ecNumber>
    </submittedName>
</protein>
<dbReference type="CDD" id="cd02000">
    <property type="entry name" value="TPP_E1_PDC_ADC_BCADC"/>
    <property type="match status" value="1"/>
</dbReference>
<sequence length="656" mass="70896">MDNDLFDLSTTDPDPRALLRLMFLSREGDRREGILLRQGKGWFQVSGTGHETLGVLAWGLRPDDYLFPYYRDRAVALGRGVTTAELASAYLAKAGSSSGGRQMPGHYSSRRLNIFSVATPTAAQCLPAAGAAWGFKLAGTDQVAVAMVGDAATRQGEFYEAVAFALQEKLPAVFVIEDNRYGISTPTDKFFPYRIGALGEKALVRVDARDPFVLLAAFRAAVARARAGEGPTVLWCELDRLCSHTSSDDQRLYRDAADLAIDAARDPLALLAQKLIAEGVLTPAEWEAEQAALVQEVDAAYRAAELEPDPVPEPLTHLFGPASVPVASPYRPSEPTTMVAAVNETLKQALRESEKVLLFGEDIEDPKGGVFGLTKGLTTAFPTQVFNAPLAEATILGTAVGLAATGFKPLFEIQFTDFLPPAFNQLLTNVANLRWRTCGEWSCPMVILAPYGAYLPGGSIWHSESNEGIWAHVHGLNVVVPSTPEDAAGLLWSAIHSNDPTLFLLPKHIFRKRALISAQAEPIPLGKAVVRKPGRDITLVTFGNCIEVAEEAIEQSGLSVELIDLRSVMPLDMQTIVASLGRTGRLVVVHEDARTTGIGQAIITEVTANPEHFQLLYSAPQLVARLDTYIGYNPVLEYAALPSVAQVVAALQQVME</sequence>
<evidence type="ECO:0000313" key="6">
    <source>
        <dbReference type="EMBL" id="MBB6049196.1"/>
    </source>
</evidence>
<dbReference type="Gene3D" id="3.40.50.920">
    <property type="match status" value="1"/>
</dbReference>
<dbReference type="AlphaFoldDB" id="A0A7W9SM63"/>
<evidence type="ECO:0000256" key="1">
    <source>
        <dbReference type="ARBA" id="ARBA00001964"/>
    </source>
</evidence>
<dbReference type="Gene3D" id="3.40.50.970">
    <property type="match status" value="2"/>
</dbReference>
<accession>A0A7W9SM63</accession>
<keyword evidence="2 6" id="KW-0560">Oxidoreductase</keyword>
<keyword evidence="3" id="KW-0786">Thiamine pyrophosphate</keyword>
<dbReference type="Pfam" id="PF02779">
    <property type="entry name" value="Transket_pyr"/>
    <property type="match status" value="1"/>
</dbReference>
<evidence type="ECO:0000256" key="4">
    <source>
        <dbReference type="ARBA" id="ARBA00051911"/>
    </source>
</evidence>
<evidence type="ECO:0000313" key="7">
    <source>
        <dbReference type="Proteomes" id="UP000520814"/>
    </source>
</evidence>
<dbReference type="Proteomes" id="UP000520814">
    <property type="component" value="Unassembled WGS sequence"/>
</dbReference>
<evidence type="ECO:0000256" key="3">
    <source>
        <dbReference type="ARBA" id="ARBA00023052"/>
    </source>
</evidence>
<dbReference type="InterPro" id="IPR001017">
    <property type="entry name" value="DH_E1"/>
</dbReference>
<proteinExistence type="predicted"/>
<organism evidence="6 7">
    <name type="scientific">Armatimonas rosea</name>
    <dbReference type="NCBI Taxonomy" id="685828"/>
    <lineage>
        <taxon>Bacteria</taxon>
        <taxon>Bacillati</taxon>
        <taxon>Armatimonadota</taxon>
        <taxon>Armatimonadia</taxon>
        <taxon>Armatimonadales</taxon>
        <taxon>Armatimonadaceae</taxon>
        <taxon>Armatimonas</taxon>
    </lineage>
</organism>
<dbReference type="EMBL" id="JACHGW010000001">
    <property type="protein sequence ID" value="MBB6049196.1"/>
    <property type="molecule type" value="Genomic_DNA"/>
</dbReference>
<dbReference type="InterPro" id="IPR005475">
    <property type="entry name" value="Transketolase-like_Pyr-bd"/>
</dbReference>
<name>A0A7W9SM63_ARMRO</name>
<reference evidence="6 7" key="1">
    <citation type="submission" date="2020-08" db="EMBL/GenBank/DDBJ databases">
        <title>Genomic Encyclopedia of Type Strains, Phase IV (KMG-IV): sequencing the most valuable type-strain genomes for metagenomic binning, comparative biology and taxonomic classification.</title>
        <authorList>
            <person name="Goeker M."/>
        </authorList>
    </citation>
    <scope>NUCLEOTIDE SEQUENCE [LARGE SCALE GENOMIC DNA]</scope>
    <source>
        <strain evidence="6 7">DSM 23562</strain>
    </source>
</reference>
<dbReference type="InterPro" id="IPR033248">
    <property type="entry name" value="Transketolase_C"/>
</dbReference>
<evidence type="ECO:0000259" key="5">
    <source>
        <dbReference type="SMART" id="SM00861"/>
    </source>
</evidence>
<comment type="cofactor">
    <cofactor evidence="1">
        <name>thiamine diphosphate</name>
        <dbReference type="ChEBI" id="CHEBI:58937"/>
    </cofactor>
</comment>
<dbReference type="SUPFAM" id="SSF52518">
    <property type="entry name" value="Thiamin diphosphate-binding fold (THDP-binding)"/>
    <property type="match status" value="2"/>
</dbReference>
<dbReference type="PANTHER" id="PTHR43257:SF2">
    <property type="entry name" value="PYRUVATE DEHYDROGENASE E1 COMPONENT SUBUNIT BETA"/>
    <property type="match status" value="1"/>
</dbReference>
<dbReference type="InterPro" id="IPR029061">
    <property type="entry name" value="THDP-binding"/>
</dbReference>
<dbReference type="PANTHER" id="PTHR43257">
    <property type="entry name" value="PYRUVATE DEHYDROGENASE E1 COMPONENT BETA SUBUNIT"/>
    <property type="match status" value="1"/>
</dbReference>
<dbReference type="Pfam" id="PF00676">
    <property type="entry name" value="E1_dh"/>
    <property type="match status" value="1"/>
</dbReference>
<dbReference type="SUPFAM" id="SSF52922">
    <property type="entry name" value="TK C-terminal domain-like"/>
    <property type="match status" value="1"/>
</dbReference>
<dbReference type="EC" id="1.2.4.4" evidence="6"/>
<dbReference type="GO" id="GO:0003863">
    <property type="term" value="F:branched-chain 2-oxo acid dehydrogenase activity"/>
    <property type="evidence" value="ECO:0007669"/>
    <property type="project" value="UniProtKB-EC"/>
</dbReference>
<feature type="domain" description="Transketolase-like pyrimidine-binding" evidence="5">
    <location>
        <begin position="336"/>
        <end position="512"/>
    </location>
</feature>
<dbReference type="InterPro" id="IPR009014">
    <property type="entry name" value="Transketo_C/PFOR_II"/>
</dbReference>
<keyword evidence="7" id="KW-1185">Reference proteome</keyword>
<comment type="caution">
    <text evidence="6">The sequence shown here is derived from an EMBL/GenBank/DDBJ whole genome shotgun (WGS) entry which is preliminary data.</text>
</comment>
<dbReference type="Pfam" id="PF02780">
    <property type="entry name" value="Transketolase_C"/>
    <property type="match status" value="1"/>
</dbReference>